<feature type="domain" description="SMP-30/Gluconolactonase/LRE-like region" evidence="16">
    <location>
        <begin position="16"/>
        <end position="271"/>
    </location>
</feature>
<evidence type="ECO:0000256" key="15">
    <source>
        <dbReference type="PIRSR" id="PIRSR605511-2"/>
    </source>
</evidence>
<proteinExistence type="inferred from homology"/>
<accession>A0ABD1FA27</accession>
<feature type="binding site" evidence="15">
    <location>
        <position position="159"/>
    </location>
    <ligand>
        <name>a divalent metal cation</name>
        <dbReference type="ChEBI" id="CHEBI:60240"/>
    </ligand>
</feature>
<comment type="cofactor">
    <cofactor evidence="4">
        <name>Mg(2+)</name>
        <dbReference type="ChEBI" id="CHEBI:18420"/>
    </cofactor>
</comment>
<evidence type="ECO:0000256" key="3">
    <source>
        <dbReference type="ARBA" id="ARBA00001936"/>
    </source>
</evidence>
<keyword evidence="15" id="KW-0862">Zinc</keyword>
<comment type="cofactor">
    <cofactor evidence="2">
        <name>Ca(2+)</name>
        <dbReference type="ChEBI" id="CHEBI:29108"/>
    </cofactor>
</comment>
<name>A0ABD1FA27_HYPHA</name>
<dbReference type="EMBL" id="JBDJPC010000002">
    <property type="protein sequence ID" value="KAL1514288.1"/>
    <property type="molecule type" value="Genomic_DNA"/>
</dbReference>
<organism evidence="17 18">
    <name type="scientific">Hypothenemus hampei</name>
    <name type="common">Coffee berry borer</name>
    <dbReference type="NCBI Taxonomy" id="57062"/>
    <lineage>
        <taxon>Eukaryota</taxon>
        <taxon>Metazoa</taxon>
        <taxon>Ecdysozoa</taxon>
        <taxon>Arthropoda</taxon>
        <taxon>Hexapoda</taxon>
        <taxon>Insecta</taxon>
        <taxon>Pterygota</taxon>
        <taxon>Neoptera</taxon>
        <taxon>Endopterygota</taxon>
        <taxon>Coleoptera</taxon>
        <taxon>Polyphaga</taxon>
        <taxon>Cucujiformia</taxon>
        <taxon>Curculionidae</taxon>
        <taxon>Scolytinae</taxon>
        <taxon>Hypothenemus</taxon>
    </lineage>
</organism>
<evidence type="ECO:0000256" key="1">
    <source>
        <dbReference type="ARBA" id="ARBA00001589"/>
    </source>
</evidence>
<dbReference type="InterPro" id="IPR013658">
    <property type="entry name" value="SGL"/>
</dbReference>
<dbReference type="SUPFAM" id="SSF63829">
    <property type="entry name" value="Calcium-dependent phosphotriesterase"/>
    <property type="match status" value="1"/>
</dbReference>
<keyword evidence="11" id="KW-0378">Hydrolase</keyword>
<evidence type="ECO:0000313" key="17">
    <source>
        <dbReference type="EMBL" id="KAL1514288.1"/>
    </source>
</evidence>
<dbReference type="PRINTS" id="PR01790">
    <property type="entry name" value="SMP30FAMILY"/>
</dbReference>
<evidence type="ECO:0000256" key="13">
    <source>
        <dbReference type="ARBA" id="ARBA00032464"/>
    </source>
</evidence>
<dbReference type="Proteomes" id="UP001566132">
    <property type="component" value="Unassembled WGS sequence"/>
</dbReference>
<evidence type="ECO:0000256" key="8">
    <source>
        <dbReference type="ARBA" id="ARBA00016808"/>
    </source>
</evidence>
<keyword evidence="12" id="KW-0106">Calcium</keyword>
<reference evidence="17 18" key="1">
    <citation type="submission" date="2024-05" db="EMBL/GenBank/DDBJ databases">
        <title>Genetic variation in Jamaican populations of the coffee berry borer (Hypothenemus hampei).</title>
        <authorList>
            <person name="Errbii M."/>
            <person name="Myrie A."/>
        </authorList>
    </citation>
    <scope>NUCLEOTIDE SEQUENCE [LARGE SCALE GENOMIC DNA]</scope>
    <source>
        <strain evidence="17">JA-Hopewell-2020-01-JO</strain>
        <tissue evidence="17">Whole body</tissue>
    </source>
</reference>
<gene>
    <name evidence="17" type="ORF">ABEB36_003568</name>
</gene>
<dbReference type="FunFam" id="2.120.10.30:FF:000027">
    <property type="entry name" value="Regucalcin homologue"/>
    <property type="match status" value="1"/>
</dbReference>
<comment type="similarity">
    <text evidence="6">Belongs to the SMP-30/CGR1 family.</text>
</comment>
<evidence type="ECO:0000256" key="4">
    <source>
        <dbReference type="ARBA" id="ARBA00001946"/>
    </source>
</evidence>
<comment type="catalytic activity">
    <reaction evidence="1">
        <text>D-glucono-1,5-lactone + H2O = D-gluconate + H(+)</text>
        <dbReference type="Rhea" id="RHEA:10440"/>
        <dbReference type="ChEBI" id="CHEBI:15377"/>
        <dbReference type="ChEBI" id="CHEBI:15378"/>
        <dbReference type="ChEBI" id="CHEBI:16217"/>
        <dbReference type="ChEBI" id="CHEBI:18391"/>
        <dbReference type="EC" id="3.1.1.17"/>
    </reaction>
</comment>
<evidence type="ECO:0000256" key="2">
    <source>
        <dbReference type="ARBA" id="ARBA00001913"/>
    </source>
</evidence>
<evidence type="ECO:0000256" key="5">
    <source>
        <dbReference type="ARBA" id="ARBA00004496"/>
    </source>
</evidence>
<evidence type="ECO:0000256" key="14">
    <source>
        <dbReference type="PIRSR" id="PIRSR605511-1"/>
    </source>
</evidence>
<comment type="cofactor">
    <cofactor evidence="15">
        <name>Zn(2+)</name>
        <dbReference type="ChEBI" id="CHEBI:29105"/>
    </cofactor>
    <text evidence="15">Binds 1 divalent metal cation per subunit.</text>
</comment>
<feature type="binding site" evidence="15">
    <location>
        <position position="107"/>
    </location>
    <ligand>
        <name>substrate</name>
    </ligand>
</feature>
<evidence type="ECO:0000256" key="9">
    <source>
        <dbReference type="ARBA" id="ARBA00022490"/>
    </source>
</evidence>
<dbReference type="GO" id="GO:0004341">
    <property type="term" value="F:gluconolactonase activity"/>
    <property type="evidence" value="ECO:0007669"/>
    <property type="project" value="UniProtKB-EC"/>
</dbReference>
<evidence type="ECO:0000256" key="7">
    <source>
        <dbReference type="ARBA" id="ARBA00013227"/>
    </source>
</evidence>
<comment type="cofactor">
    <cofactor evidence="3">
        <name>Mn(2+)</name>
        <dbReference type="ChEBI" id="CHEBI:29035"/>
    </cofactor>
</comment>
<protein>
    <recommendedName>
        <fullName evidence="8">Regucalcin</fullName>
        <ecNumber evidence="7">3.1.1.17</ecNumber>
    </recommendedName>
    <alternativeName>
        <fullName evidence="13">Gluconolactonase</fullName>
    </alternativeName>
</protein>
<evidence type="ECO:0000256" key="6">
    <source>
        <dbReference type="ARBA" id="ARBA00008853"/>
    </source>
</evidence>
<dbReference type="PANTHER" id="PTHR10907:SF66">
    <property type="entry name" value="MIP34848P1-RELATED"/>
    <property type="match status" value="1"/>
</dbReference>
<dbReference type="InterPro" id="IPR005511">
    <property type="entry name" value="SMP-30"/>
</dbReference>
<dbReference type="GO" id="GO:0005737">
    <property type="term" value="C:cytoplasm"/>
    <property type="evidence" value="ECO:0007669"/>
    <property type="project" value="UniProtKB-SubCell"/>
</dbReference>
<feature type="binding site" evidence="15">
    <location>
        <position position="109"/>
    </location>
    <ligand>
        <name>substrate</name>
    </ligand>
</feature>
<evidence type="ECO:0000259" key="16">
    <source>
        <dbReference type="Pfam" id="PF08450"/>
    </source>
</evidence>
<comment type="caution">
    <text evidence="17">The sequence shown here is derived from an EMBL/GenBank/DDBJ whole genome shotgun (WGS) entry which is preliminary data.</text>
</comment>
<dbReference type="PANTHER" id="PTHR10907">
    <property type="entry name" value="REGUCALCIN"/>
    <property type="match status" value="1"/>
</dbReference>
<feature type="binding site" evidence="15">
    <location>
        <position position="211"/>
    </location>
    <ligand>
        <name>a divalent metal cation</name>
        <dbReference type="ChEBI" id="CHEBI:60240"/>
    </ligand>
</feature>
<dbReference type="EC" id="3.1.1.17" evidence="7"/>
<keyword evidence="18" id="KW-1185">Reference proteome</keyword>
<dbReference type="GO" id="GO:0046872">
    <property type="term" value="F:metal ion binding"/>
    <property type="evidence" value="ECO:0007669"/>
    <property type="project" value="UniProtKB-KW"/>
</dbReference>
<dbReference type="AlphaFoldDB" id="A0ABD1FA27"/>
<evidence type="ECO:0000256" key="10">
    <source>
        <dbReference type="ARBA" id="ARBA00022723"/>
    </source>
</evidence>
<evidence type="ECO:0000313" key="18">
    <source>
        <dbReference type="Proteomes" id="UP001566132"/>
    </source>
</evidence>
<dbReference type="InterPro" id="IPR011042">
    <property type="entry name" value="6-blade_b-propeller_TolB-like"/>
</dbReference>
<evidence type="ECO:0000256" key="12">
    <source>
        <dbReference type="ARBA" id="ARBA00022837"/>
    </source>
</evidence>
<evidence type="ECO:0000256" key="11">
    <source>
        <dbReference type="ARBA" id="ARBA00022801"/>
    </source>
</evidence>
<keyword evidence="9" id="KW-0963">Cytoplasm</keyword>
<dbReference type="Pfam" id="PF08450">
    <property type="entry name" value="SGL"/>
    <property type="match status" value="1"/>
</dbReference>
<feature type="binding site" evidence="15">
    <location>
        <position position="18"/>
    </location>
    <ligand>
        <name>a divalent metal cation</name>
        <dbReference type="ChEBI" id="CHEBI:60240"/>
    </ligand>
</feature>
<dbReference type="Gene3D" id="2.120.10.30">
    <property type="entry name" value="TolB, C-terminal domain"/>
    <property type="match status" value="1"/>
</dbReference>
<feature type="active site" description="Proton donor/acceptor" evidence="14">
    <location>
        <position position="211"/>
    </location>
</feature>
<sequence length="306" mass="34325">MSYTVIRIPEIPNLELGEGPHWDPLTQNLYLVDISGKSIHRYDTSSRQHFKTVFDKPVSVIIPVQNQKDKFVVSLERELVILTWDGQSEKPNQIEKIADVDGDTQNRMNDGKCDPRGRLWIGTMGPEPENLHIEPQRGSLYSVDKKNVTKHITEIGISNGLAWNTNINKFYYVDSFAFSVDEFDYDIASGKISNRRPIFTLSKHGIPGFLDGITIDEDGNLWVAIFNGYRVIQIDPTKPETLLQTIDIPAKQVTSVVWGGKNLDILYVTSGSLTVDGKEHPPPNHGATFQVIGLNTKGLPPNNFVL</sequence>
<feature type="binding site" evidence="15">
    <location>
        <position position="127"/>
    </location>
    <ligand>
        <name>substrate</name>
    </ligand>
</feature>
<keyword evidence="10 15" id="KW-0479">Metal-binding</keyword>
<comment type="subcellular location">
    <subcellularLocation>
        <location evidence="5">Cytoplasm</location>
    </subcellularLocation>
</comment>